<feature type="region of interest" description="Disordered" evidence="1">
    <location>
        <begin position="103"/>
        <end position="129"/>
    </location>
</feature>
<dbReference type="Gene3D" id="2.60.40.60">
    <property type="entry name" value="Cadherins"/>
    <property type="match status" value="1"/>
</dbReference>
<organism evidence="2">
    <name type="scientific">freshwater metagenome</name>
    <dbReference type="NCBI Taxonomy" id="449393"/>
    <lineage>
        <taxon>unclassified sequences</taxon>
        <taxon>metagenomes</taxon>
        <taxon>ecological metagenomes</taxon>
    </lineage>
</organism>
<gene>
    <name evidence="2" type="ORF">UFOPK1747_00122</name>
</gene>
<evidence type="ECO:0000313" key="2">
    <source>
        <dbReference type="EMBL" id="CAB4573566.1"/>
    </source>
</evidence>
<protein>
    <submittedName>
        <fullName evidence="2">Unannotated protein</fullName>
    </submittedName>
</protein>
<dbReference type="EMBL" id="CAEZTV010000006">
    <property type="protein sequence ID" value="CAB4573566.1"/>
    <property type="molecule type" value="Genomic_DNA"/>
</dbReference>
<reference evidence="2" key="1">
    <citation type="submission" date="2020-05" db="EMBL/GenBank/DDBJ databases">
        <authorList>
            <person name="Chiriac C."/>
            <person name="Salcher M."/>
            <person name="Ghai R."/>
            <person name="Kavagutti S V."/>
        </authorList>
    </citation>
    <scope>NUCLEOTIDE SEQUENCE</scope>
</reference>
<name>A0A6J6ECI7_9ZZZZ</name>
<feature type="compositionally biased region" description="Polar residues" evidence="1">
    <location>
        <begin position="103"/>
        <end position="122"/>
    </location>
</feature>
<dbReference type="CDD" id="cd11304">
    <property type="entry name" value="Cadherin_repeat"/>
    <property type="match status" value="1"/>
</dbReference>
<sequence length="452" mass="43442">MPTSGSYTITAAGAKGGRGYQGVGGTGASITGTFSLTQGAKLRILVGQSGTDNAGLNGGGGGGSFVQNNDDLNATGILVIAGGGGGGGHNPYAVNVNAVTTNSSQPGWNGSSNTSLANPASSGNGGSVFDRSGGGGGGFSGNGVSSNVGACNNTCGVGGTAFKNGGAGGPGSYAGGFGGGASGDWNYWTGGGGGGGYSGGSGGYYYGGGGGGGSYNSGTSQTNLAASNNATGFVTISLTSTPDTTAPTFTSTSSFSAAENIATSANAATIKVSESATVTISAGADAALFNIITSDSVTAFIRFKVSPNFEAPADVGDNNIHEITLTATDTAANTGTQSITITVTDVVDTSSFNSLALSGSATTATYRTSVVITANVTVASRVTFKVNGRVLPGCKNKLATGSGSSFSVNCTWRPSNRGTVSLTANATPTGAGISSAAASPVNVVVGNRSGAR</sequence>
<proteinExistence type="predicted"/>
<evidence type="ECO:0000256" key="1">
    <source>
        <dbReference type="SAM" id="MobiDB-lite"/>
    </source>
</evidence>
<accession>A0A6J6ECI7</accession>
<dbReference type="AlphaFoldDB" id="A0A6J6ECI7"/>